<feature type="compositionally biased region" description="Polar residues" evidence="1">
    <location>
        <begin position="1116"/>
        <end position="1126"/>
    </location>
</feature>
<feature type="compositionally biased region" description="Polar residues" evidence="1">
    <location>
        <begin position="1134"/>
        <end position="1143"/>
    </location>
</feature>
<organism evidence="2 3">
    <name type="scientific">Streblomastix strix</name>
    <dbReference type="NCBI Taxonomy" id="222440"/>
    <lineage>
        <taxon>Eukaryota</taxon>
        <taxon>Metamonada</taxon>
        <taxon>Preaxostyla</taxon>
        <taxon>Oxymonadida</taxon>
        <taxon>Streblomastigidae</taxon>
        <taxon>Streblomastix</taxon>
    </lineage>
</organism>
<dbReference type="Proteomes" id="UP000324800">
    <property type="component" value="Unassembled WGS sequence"/>
</dbReference>
<gene>
    <name evidence="2" type="ORF">EZS28_004671</name>
</gene>
<dbReference type="EMBL" id="SNRW01000679">
    <property type="protein sequence ID" value="KAA6399798.1"/>
    <property type="molecule type" value="Genomic_DNA"/>
</dbReference>
<feature type="region of interest" description="Disordered" evidence="1">
    <location>
        <begin position="87"/>
        <end position="108"/>
    </location>
</feature>
<feature type="region of interest" description="Disordered" evidence="1">
    <location>
        <begin position="442"/>
        <end position="470"/>
    </location>
</feature>
<feature type="region of interest" description="Disordered" evidence="1">
    <location>
        <begin position="1"/>
        <end position="73"/>
    </location>
</feature>
<proteinExistence type="predicted"/>
<sequence length="1344" mass="151829">MSNPQFHSIQQQQQQHSQQPKSPRGSASYQTSNVSQSSSSSAPINQTNQQSTKQSTLGPIPSPTNLNTQQKQFDSKTLKLNLNQLKQTKSPQISSQVTQFPTSGQIPTKIRSDNLAEDQDNDDDSSQDSNFIDDFMFKGDLDFDIDFNYNFNSSSSYDSNQADKNQKNKVNDEYNETNDQFYTIKKDKDEIVSDDDEPDDLDNENEESQKADIKSIISEHKSSVNINLHPTIAYKENKIWHNPLERAKLLQLRAALGDVDAGEVIRSSAEKMVAYDKLLIQEQYMQEKIQNRIIGGGDLNRNIGQNQNYQYGQGNLGQNQRGFYSSAVPNSLQQMPQQNNKNSFNVSKYQQQQQFQAKSGQNPETSSMISSISQKWQIESQISSHLIQDDTNLLKDALKLNMQSSSSSSSAQNIFGGQSRIPTPHEKVMSELTRAIFNKRSPFASQSSQRITDKQQQTSSSQQQSQSSTQLSFTNSSVSASNAIAAFLPTANTLLPIIVSSSQPSNTGIQQTETKYLPPNDAAFRFIFAASSLHALQISSLLSGFAMMTTQLIKPVLTKLQKQFGSGTEFDQIEMDSEIDLQPFYQSISKLTGISANQLHTADILLSEIDNQIKIWCAHYLNNKINYMNNLVLYTPSSFAPREKRDASAGALDNDDSNFQLFDDGQNAGTSTQSDMNAASSSLSVVKEENAVPEEKLVLRASLGTCSIIWALGSYAAALPTHYDSNQIQHIINNPNLNFLFQTGQESKSINEEKGRNDKGSDNLTNILKPGTTLNQIQQQSQQLQQQQQTLNQPKPTYQVAVHKPLYSMNPSPRQLFSEDVVRIMQSVLKKFNERIQYMLDTMMTIQYSIWLENSNQATDEKKFDQKGKFGKSIKKILKMPIHEAIRYRDEETEEQIEITFFKQTGVRRTVFCKQTTLSKLALLVRSCSWLARRILILPGVPQKTLRNLNYISPSRLSEPGLWEEVERDIINFSRIGTYQSNMSKNDISSWNQIQNLSRIGPSSSSIQSASVFSHPSSVKTGSEAARSLYQFSSPGINQLADNTQSQSKTSQEQIFMSSAQRSMTKYLISNPLPTFVQEELLKQTEPELFRYCEQREKEIKTRQIIIQIQKQQQQESSDTGDSGEQSSDDKQNSSHNINSPNIGITGHVQALPQIQDFMNNSRPIKPDNQILPLIESNSRALLLWAIARPLHDEIENLLVLQRRMLDLIRIEVRHYVIKYLYLVFSQDQQGPENDLKSVEGVILEPDRQVVNLSKKLLTFSEETLTALLPFYNDDIFGGLDDLITTICTKELSQMKDITKKKLIKMQSNIFTLQQTLCMISPQTSHSFEVLRHRYDLVALEINT</sequence>
<evidence type="ECO:0000313" key="3">
    <source>
        <dbReference type="Proteomes" id="UP000324800"/>
    </source>
</evidence>
<feature type="compositionally biased region" description="Low complexity" evidence="1">
    <location>
        <begin position="455"/>
        <end position="470"/>
    </location>
</feature>
<feature type="region of interest" description="Disordered" evidence="1">
    <location>
        <begin position="1109"/>
        <end position="1143"/>
    </location>
</feature>
<evidence type="ECO:0008006" key="4">
    <source>
        <dbReference type="Google" id="ProtNLM"/>
    </source>
</evidence>
<feature type="region of interest" description="Disordered" evidence="1">
    <location>
        <begin position="405"/>
        <end position="424"/>
    </location>
</feature>
<name>A0A5J4WXJ3_9EUKA</name>
<reference evidence="2 3" key="1">
    <citation type="submission" date="2019-03" db="EMBL/GenBank/DDBJ databases">
        <title>Single cell metagenomics reveals metabolic interactions within the superorganism composed of flagellate Streblomastix strix and complex community of Bacteroidetes bacteria on its surface.</title>
        <authorList>
            <person name="Treitli S.C."/>
            <person name="Kolisko M."/>
            <person name="Husnik F."/>
            <person name="Keeling P."/>
            <person name="Hampl V."/>
        </authorList>
    </citation>
    <scope>NUCLEOTIDE SEQUENCE [LARGE SCALE GENOMIC DNA]</scope>
    <source>
        <strain evidence="2">ST1C</strain>
    </source>
</reference>
<feature type="compositionally biased region" description="Polar residues" evidence="1">
    <location>
        <begin position="357"/>
        <end position="368"/>
    </location>
</feature>
<feature type="compositionally biased region" description="Polar residues" evidence="1">
    <location>
        <begin position="90"/>
        <end position="106"/>
    </location>
</feature>
<feature type="region of interest" description="Disordered" evidence="1">
    <location>
        <begin position="661"/>
        <end position="680"/>
    </location>
</feature>
<evidence type="ECO:0000313" key="2">
    <source>
        <dbReference type="EMBL" id="KAA6399798.1"/>
    </source>
</evidence>
<comment type="caution">
    <text evidence="2">The sequence shown here is derived from an EMBL/GenBank/DDBJ whole genome shotgun (WGS) entry which is preliminary data.</text>
</comment>
<feature type="region of interest" description="Disordered" evidence="1">
    <location>
        <begin position="154"/>
        <end position="177"/>
    </location>
</feature>
<evidence type="ECO:0000256" key="1">
    <source>
        <dbReference type="SAM" id="MobiDB-lite"/>
    </source>
</evidence>
<protein>
    <recommendedName>
        <fullName evidence="4">Exocyst complex component Sec8</fullName>
    </recommendedName>
</protein>
<feature type="region of interest" description="Disordered" evidence="1">
    <location>
        <begin position="347"/>
        <end position="368"/>
    </location>
</feature>
<feature type="compositionally biased region" description="Polar residues" evidence="1">
    <location>
        <begin position="63"/>
        <end position="72"/>
    </location>
</feature>
<feature type="compositionally biased region" description="Low complexity" evidence="1">
    <location>
        <begin position="1"/>
        <end position="19"/>
    </location>
</feature>
<dbReference type="OrthoDB" id="272977at2759"/>
<accession>A0A5J4WXJ3</accession>
<feature type="compositionally biased region" description="Polar residues" evidence="1">
    <location>
        <begin position="667"/>
        <end position="680"/>
    </location>
</feature>
<feature type="compositionally biased region" description="Low complexity" evidence="1">
    <location>
        <begin position="26"/>
        <end position="56"/>
    </location>
</feature>